<reference evidence="15" key="1">
    <citation type="journal article" date="2013" name="Science">
        <title>The Amborella genome and the evolution of flowering plants.</title>
        <authorList>
            <consortium name="Amborella Genome Project"/>
        </authorList>
    </citation>
    <scope>NUCLEOTIDE SEQUENCE [LARGE SCALE GENOMIC DNA]</scope>
</reference>
<dbReference type="PROSITE" id="PS00107">
    <property type="entry name" value="PROTEIN_KINASE_ATP"/>
    <property type="match status" value="1"/>
</dbReference>
<feature type="transmembrane region" description="Helical" evidence="12">
    <location>
        <begin position="33"/>
        <end position="53"/>
    </location>
</feature>
<dbReference type="PROSITE" id="PS00108">
    <property type="entry name" value="PROTEIN_KINASE_ST"/>
    <property type="match status" value="1"/>
</dbReference>
<evidence type="ECO:0000259" key="13">
    <source>
        <dbReference type="PROSITE" id="PS50011"/>
    </source>
</evidence>
<evidence type="ECO:0000256" key="9">
    <source>
        <dbReference type="ARBA" id="ARBA00023136"/>
    </source>
</evidence>
<dbReference type="OrthoDB" id="2418081at2759"/>
<evidence type="ECO:0000256" key="5">
    <source>
        <dbReference type="ARBA" id="ARBA00022741"/>
    </source>
</evidence>
<evidence type="ECO:0000256" key="10">
    <source>
        <dbReference type="PROSITE-ProRule" id="PRU10141"/>
    </source>
</evidence>
<accession>W1P7D8</accession>
<dbReference type="GO" id="GO:0005524">
    <property type="term" value="F:ATP binding"/>
    <property type="evidence" value="ECO:0007669"/>
    <property type="project" value="UniProtKB-UniRule"/>
</dbReference>
<proteinExistence type="inferred from homology"/>
<protein>
    <recommendedName>
        <fullName evidence="13">Protein kinase domain-containing protein</fullName>
    </recommendedName>
</protein>
<dbReference type="InterPro" id="IPR000719">
    <property type="entry name" value="Prot_kinase_dom"/>
</dbReference>
<dbReference type="InterPro" id="IPR017441">
    <property type="entry name" value="Protein_kinase_ATP_BS"/>
</dbReference>
<feature type="binding site" evidence="10">
    <location>
        <position position="131"/>
    </location>
    <ligand>
        <name>ATP</name>
        <dbReference type="ChEBI" id="CHEBI:30616"/>
    </ligand>
</feature>
<dbReference type="Proteomes" id="UP000017836">
    <property type="component" value="Unassembled WGS sequence"/>
</dbReference>
<keyword evidence="11" id="KW-0723">Serine/threonine-protein kinase</keyword>
<dbReference type="SUPFAM" id="SSF56112">
    <property type="entry name" value="Protein kinase-like (PK-like)"/>
    <property type="match status" value="1"/>
</dbReference>
<dbReference type="InterPro" id="IPR011009">
    <property type="entry name" value="Kinase-like_dom_sf"/>
</dbReference>
<dbReference type="PROSITE" id="PS50011">
    <property type="entry name" value="PROTEIN_KINASE_DOM"/>
    <property type="match status" value="1"/>
</dbReference>
<dbReference type="AlphaFoldDB" id="W1P7D8"/>
<keyword evidence="15" id="KW-1185">Reference proteome</keyword>
<dbReference type="FunFam" id="1.10.510.10:FF:000537">
    <property type="entry name" value="Putative receptor-like protein kinase"/>
    <property type="match status" value="1"/>
</dbReference>
<evidence type="ECO:0000256" key="11">
    <source>
        <dbReference type="RuleBase" id="RU000304"/>
    </source>
</evidence>
<evidence type="ECO:0000313" key="14">
    <source>
        <dbReference type="EMBL" id="ERN03594.1"/>
    </source>
</evidence>
<dbReference type="STRING" id="13333.W1P7D8"/>
<dbReference type="SMART" id="SM00220">
    <property type="entry name" value="S_TKc"/>
    <property type="match status" value="1"/>
</dbReference>
<evidence type="ECO:0000256" key="4">
    <source>
        <dbReference type="ARBA" id="ARBA00022729"/>
    </source>
</evidence>
<evidence type="ECO:0000256" key="1">
    <source>
        <dbReference type="ARBA" id="ARBA00004167"/>
    </source>
</evidence>
<feature type="transmembrane region" description="Helical" evidence="12">
    <location>
        <begin position="6"/>
        <end position="26"/>
    </location>
</feature>
<dbReference type="KEGG" id="atr:18431738"/>
<organism evidence="14 15">
    <name type="scientific">Amborella trichopoda</name>
    <dbReference type="NCBI Taxonomy" id="13333"/>
    <lineage>
        <taxon>Eukaryota</taxon>
        <taxon>Viridiplantae</taxon>
        <taxon>Streptophyta</taxon>
        <taxon>Embryophyta</taxon>
        <taxon>Tracheophyta</taxon>
        <taxon>Spermatophyta</taxon>
        <taxon>Magnoliopsida</taxon>
        <taxon>Amborellales</taxon>
        <taxon>Amborellaceae</taxon>
        <taxon>Amborella</taxon>
    </lineage>
</organism>
<gene>
    <name evidence="14" type="ORF">AMTR_s00042p00157900</name>
</gene>
<keyword evidence="3 12" id="KW-0812">Transmembrane</keyword>
<feature type="domain" description="Protein kinase" evidence="13">
    <location>
        <begin position="103"/>
        <end position="393"/>
    </location>
</feature>
<dbReference type="Gene3D" id="1.10.510.10">
    <property type="entry name" value="Transferase(Phosphotransferase) domain 1"/>
    <property type="match status" value="1"/>
</dbReference>
<dbReference type="GO" id="GO:0004674">
    <property type="term" value="F:protein serine/threonine kinase activity"/>
    <property type="evidence" value="ECO:0007669"/>
    <property type="project" value="UniProtKB-KW"/>
</dbReference>
<sequence>MEGKTVRIAGSTAILLLVVVLVVLRICLGASKAFFLAAAPLWAVQIALLVWILSHQCADRHRHALAAELAAEGEQIRLEYSFLRRVAGLPTRFRLADIEVATNSFQTILGCGSSGAVFKGVLHDGTEVAVKRIDVSEHGASEFKAEVAAIASVQHVNLVRLLGFCAEGSYRHLVYEYVHNGSLDAWIFPEKERHATSKRHEPLPWHMRFRVAIDVARALSYLHHDCRSRILHLDVKPENILLDDCYRALVSDFGLSRLMGRDESRVVTTVRGTRGYLAPEWLLEHGITEKSDIYSYGMVLLELVGGRRNVRVSGGGRGPMRKWSYFPKVVMEKVKEERVMDILDPRLACLGVEEREVRLVVFVALWCIQEKPRLRPSMARVVDMLEGRVHVDTPPETKMAIVDLLSIDEITTPDRRPMSGAMASDAESIVSCSMTMSVASPR</sequence>
<evidence type="ECO:0000256" key="7">
    <source>
        <dbReference type="ARBA" id="ARBA00022840"/>
    </source>
</evidence>
<keyword evidence="9 12" id="KW-0472">Membrane</keyword>
<keyword evidence="2" id="KW-0808">Transferase</keyword>
<dbReference type="PANTHER" id="PTHR47974">
    <property type="entry name" value="OS07G0415500 PROTEIN"/>
    <property type="match status" value="1"/>
</dbReference>
<keyword evidence="5 10" id="KW-0547">Nucleotide-binding</keyword>
<keyword evidence="6" id="KW-0418">Kinase</keyword>
<keyword evidence="8 12" id="KW-1133">Transmembrane helix</keyword>
<name>W1P7D8_AMBTC</name>
<dbReference type="PANTHER" id="PTHR47974:SF9">
    <property type="entry name" value="RECEPTOR-LIKE SERINE_THREONINE-PROTEIN KINASE"/>
    <property type="match status" value="1"/>
</dbReference>
<comment type="similarity">
    <text evidence="11">Belongs to the protein kinase superfamily.</text>
</comment>
<evidence type="ECO:0000313" key="15">
    <source>
        <dbReference type="Proteomes" id="UP000017836"/>
    </source>
</evidence>
<dbReference type="HOGENOM" id="CLU_000288_21_4_1"/>
<dbReference type="Gene3D" id="3.30.200.20">
    <property type="entry name" value="Phosphorylase Kinase, domain 1"/>
    <property type="match status" value="1"/>
</dbReference>
<keyword evidence="7 10" id="KW-0067">ATP-binding</keyword>
<evidence type="ECO:0000256" key="2">
    <source>
        <dbReference type="ARBA" id="ARBA00022679"/>
    </source>
</evidence>
<dbReference type="FunFam" id="3.30.200.20:FF:000483">
    <property type="entry name" value="Putative receptor-like protein kinase"/>
    <property type="match status" value="1"/>
</dbReference>
<dbReference type="InterPro" id="IPR008271">
    <property type="entry name" value="Ser/Thr_kinase_AS"/>
</dbReference>
<dbReference type="Pfam" id="PF00069">
    <property type="entry name" value="Pkinase"/>
    <property type="match status" value="1"/>
</dbReference>
<evidence type="ECO:0000256" key="12">
    <source>
        <dbReference type="SAM" id="Phobius"/>
    </source>
</evidence>
<evidence type="ECO:0000256" key="6">
    <source>
        <dbReference type="ARBA" id="ARBA00022777"/>
    </source>
</evidence>
<keyword evidence="4" id="KW-0732">Signal</keyword>
<evidence type="ECO:0000256" key="3">
    <source>
        <dbReference type="ARBA" id="ARBA00022692"/>
    </source>
</evidence>
<dbReference type="OMA" id="DENHRAI"/>
<evidence type="ECO:0000256" key="8">
    <source>
        <dbReference type="ARBA" id="ARBA00022989"/>
    </source>
</evidence>
<dbReference type="EMBL" id="KI394353">
    <property type="protein sequence ID" value="ERN03594.1"/>
    <property type="molecule type" value="Genomic_DNA"/>
</dbReference>
<comment type="subcellular location">
    <subcellularLocation>
        <location evidence="1">Membrane</location>
        <topology evidence="1">Single-pass membrane protein</topology>
    </subcellularLocation>
</comment>
<dbReference type="GO" id="GO:0016020">
    <property type="term" value="C:membrane"/>
    <property type="evidence" value="ECO:0007669"/>
    <property type="project" value="UniProtKB-SubCell"/>
</dbReference>
<dbReference type="Gramene" id="ERN03594">
    <property type="protein sequence ID" value="ERN03594"/>
    <property type="gene ID" value="AMTR_s00042p00157900"/>
</dbReference>
<dbReference type="eggNOG" id="KOG1187">
    <property type="taxonomic scope" value="Eukaryota"/>
</dbReference>